<keyword evidence="3" id="KW-1185">Reference proteome</keyword>
<feature type="compositionally biased region" description="Basic residues" evidence="1">
    <location>
        <begin position="80"/>
        <end position="96"/>
    </location>
</feature>
<gene>
    <name evidence="2" type="ORF">F5X68DRAFT_189710</name>
</gene>
<reference evidence="2" key="1">
    <citation type="journal article" date="2021" name="Nat. Commun.">
        <title>Genetic determinants of endophytism in the Arabidopsis root mycobiome.</title>
        <authorList>
            <person name="Mesny F."/>
            <person name="Miyauchi S."/>
            <person name="Thiergart T."/>
            <person name="Pickel B."/>
            <person name="Atanasova L."/>
            <person name="Karlsson M."/>
            <person name="Huettel B."/>
            <person name="Barry K.W."/>
            <person name="Haridas S."/>
            <person name="Chen C."/>
            <person name="Bauer D."/>
            <person name="Andreopoulos W."/>
            <person name="Pangilinan J."/>
            <person name="LaButti K."/>
            <person name="Riley R."/>
            <person name="Lipzen A."/>
            <person name="Clum A."/>
            <person name="Drula E."/>
            <person name="Henrissat B."/>
            <person name="Kohler A."/>
            <person name="Grigoriev I.V."/>
            <person name="Martin F.M."/>
            <person name="Hacquard S."/>
        </authorList>
    </citation>
    <scope>NUCLEOTIDE SEQUENCE</scope>
    <source>
        <strain evidence="2">MPI-SDFR-AT-0117</strain>
    </source>
</reference>
<feature type="region of interest" description="Disordered" evidence="1">
    <location>
        <begin position="62"/>
        <end position="96"/>
    </location>
</feature>
<sequence length="118" mass="12309">MATLGRSLKSSSSYLSRARRPGMSPRALSNSSDVSVASAGSNRSEDQLDFVMSAANTPFGELTQAEAMASSSVPPEAQQHLHHHHQASRAPAQRHRCTTVGALSPPVPFPCGSAGGIL</sequence>
<accession>A0A9P8VES3</accession>
<feature type="region of interest" description="Disordered" evidence="1">
    <location>
        <begin position="1"/>
        <end position="49"/>
    </location>
</feature>
<proteinExistence type="predicted"/>
<evidence type="ECO:0000256" key="1">
    <source>
        <dbReference type="SAM" id="MobiDB-lite"/>
    </source>
</evidence>
<dbReference type="EMBL" id="JAGSXJ010000008">
    <property type="protein sequence ID" value="KAH6688946.1"/>
    <property type="molecule type" value="Genomic_DNA"/>
</dbReference>
<dbReference type="AlphaFoldDB" id="A0A9P8VES3"/>
<name>A0A9P8VES3_9PEZI</name>
<feature type="compositionally biased region" description="Low complexity" evidence="1">
    <location>
        <begin position="1"/>
        <end position="16"/>
    </location>
</feature>
<evidence type="ECO:0000313" key="2">
    <source>
        <dbReference type="EMBL" id="KAH6688946.1"/>
    </source>
</evidence>
<feature type="compositionally biased region" description="Polar residues" evidence="1">
    <location>
        <begin position="27"/>
        <end position="42"/>
    </location>
</feature>
<protein>
    <submittedName>
        <fullName evidence="2">Uncharacterized protein</fullName>
    </submittedName>
</protein>
<organism evidence="2 3">
    <name type="scientific">Plectosphaerella plurivora</name>
    <dbReference type="NCBI Taxonomy" id="936078"/>
    <lineage>
        <taxon>Eukaryota</taxon>
        <taxon>Fungi</taxon>
        <taxon>Dikarya</taxon>
        <taxon>Ascomycota</taxon>
        <taxon>Pezizomycotina</taxon>
        <taxon>Sordariomycetes</taxon>
        <taxon>Hypocreomycetidae</taxon>
        <taxon>Glomerellales</taxon>
        <taxon>Plectosphaerellaceae</taxon>
        <taxon>Plectosphaerella</taxon>
    </lineage>
</organism>
<evidence type="ECO:0000313" key="3">
    <source>
        <dbReference type="Proteomes" id="UP000770015"/>
    </source>
</evidence>
<comment type="caution">
    <text evidence="2">The sequence shown here is derived from an EMBL/GenBank/DDBJ whole genome shotgun (WGS) entry which is preliminary data.</text>
</comment>
<dbReference type="Proteomes" id="UP000770015">
    <property type="component" value="Unassembled WGS sequence"/>
</dbReference>